<organism evidence="2 4">
    <name type="scientific">Drosophila kikkawai</name>
    <name type="common">Fruit fly</name>
    <dbReference type="NCBI Taxonomy" id="30033"/>
    <lineage>
        <taxon>Eukaryota</taxon>
        <taxon>Metazoa</taxon>
        <taxon>Ecdysozoa</taxon>
        <taxon>Arthropoda</taxon>
        <taxon>Hexapoda</taxon>
        <taxon>Insecta</taxon>
        <taxon>Pterygota</taxon>
        <taxon>Neoptera</taxon>
        <taxon>Endopterygota</taxon>
        <taxon>Diptera</taxon>
        <taxon>Brachycera</taxon>
        <taxon>Muscomorpha</taxon>
        <taxon>Ephydroidea</taxon>
        <taxon>Drosophilidae</taxon>
        <taxon>Drosophila</taxon>
        <taxon>Sophophora</taxon>
    </lineage>
</organism>
<evidence type="ECO:0000313" key="2">
    <source>
        <dbReference type="Proteomes" id="UP001652661"/>
    </source>
</evidence>
<accession>A0ABM4GF36</accession>
<dbReference type="GeneID" id="138928324"/>
<feature type="compositionally biased region" description="Basic and acidic residues" evidence="1">
    <location>
        <begin position="8"/>
        <end position="38"/>
    </location>
</feature>
<dbReference type="RefSeq" id="XP_070141326.1">
    <property type="nucleotide sequence ID" value="XM_070285225.1"/>
</dbReference>
<reference evidence="3 4" key="1">
    <citation type="submission" date="2025-05" db="UniProtKB">
        <authorList>
            <consortium name="RefSeq"/>
        </authorList>
    </citation>
    <scope>IDENTIFICATION</scope>
    <source>
        <strain evidence="3 4">14028-0561.14</strain>
        <tissue evidence="3 4">Whole fly</tissue>
    </source>
</reference>
<evidence type="ECO:0000256" key="1">
    <source>
        <dbReference type="SAM" id="MobiDB-lite"/>
    </source>
</evidence>
<feature type="region of interest" description="Disordered" evidence="1">
    <location>
        <begin position="1"/>
        <end position="38"/>
    </location>
</feature>
<proteinExistence type="predicted"/>
<name>A0ABM4GF36_DROKI</name>
<evidence type="ECO:0000313" key="4">
    <source>
        <dbReference type="RefSeq" id="XP_070141326.1"/>
    </source>
</evidence>
<gene>
    <name evidence="3 4" type="primary">LOC138928324</name>
</gene>
<dbReference type="RefSeq" id="XP_070141325.1">
    <property type="nucleotide sequence ID" value="XM_070285224.1"/>
</dbReference>
<dbReference type="Proteomes" id="UP001652661">
    <property type="component" value="Chromosome 3L"/>
</dbReference>
<evidence type="ECO:0000313" key="3">
    <source>
        <dbReference type="RefSeq" id="XP_070141325.1"/>
    </source>
</evidence>
<protein>
    <submittedName>
        <fullName evidence="3 4">Uncharacterized protein isoform X2</fullName>
    </submittedName>
</protein>
<keyword evidence="2" id="KW-1185">Reference proteome</keyword>
<sequence length="88" mass="9580">MPPRKSQRLAEKAKKREAASENQVPREFKHSNSENESVRRHLGSTMILFIVMLIDDHLIGRGEAGGAAGMTDLNPMAAEDGARILAPG</sequence>